<feature type="domain" description="Phospholipase/carboxylesterase/thioesterase" evidence="3">
    <location>
        <begin position="53"/>
        <end position="248"/>
    </location>
</feature>
<evidence type="ECO:0000256" key="1">
    <source>
        <dbReference type="ARBA" id="ARBA00022729"/>
    </source>
</evidence>
<dbReference type="InterPro" id="IPR003140">
    <property type="entry name" value="PLipase/COase/thioEstase"/>
</dbReference>
<dbReference type="PANTHER" id="PTHR43037:SF1">
    <property type="entry name" value="BLL1128 PROTEIN"/>
    <property type="match status" value="1"/>
</dbReference>
<dbReference type="RefSeq" id="WP_073237812.1">
    <property type="nucleotide sequence ID" value="NZ_FQUQ01000008.1"/>
</dbReference>
<organism evidence="4 5">
    <name type="scientific">Pedobacter caeni</name>
    <dbReference type="NCBI Taxonomy" id="288992"/>
    <lineage>
        <taxon>Bacteria</taxon>
        <taxon>Pseudomonadati</taxon>
        <taxon>Bacteroidota</taxon>
        <taxon>Sphingobacteriia</taxon>
        <taxon>Sphingobacteriales</taxon>
        <taxon>Sphingobacteriaceae</taxon>
        <taxon>Pedobacter</taxon>
    </lineage>
</organism>
<dbReference type="GO" id="GO:0016787">
    <property type="term" value="F:hydrolase activity"/>
    <property type="evidence" value="ECO:0007669"/>
    <property type="project" value="InterPro"/>
</dbReference>
<dbReference type="Proteomes" id="UP000184287">
    <property type="component" value="Unassembled WGS sequence"/>
</dbReference>
<name>A0A1M5NAJ7_9SPHI</name>
<dbReference type="OrthoDB" id="9764953at2"/>
<gene>
    <name evidence="4" type="ORF">SAMN04488522_10851</name>
</gene>
<protein>
    <submittedName>
        <fullName evidence="4">Phospholipase/Carboxylesterase</fullName>
    </submittedName>
</protein>
<dbReference type="PANTHER" id="PTHR43037">
    <property type="entry name" value="UNNAMED PRODUCT-RELATED"/>
    <property type="match status" value="1"/>
</dbReference>
<keyword evidence="5" id="KW-1185">Reference proteome</keyword>
<accession>A0A1M5NAJ7</accession>
<evidence type="ECO:0000259" key="3">
    <source>
        <dbReference type="Pfam" id="PF02230"/>
    </source>
</evidence>
<dbReference type="SUPFAM" id="SSF53474">
    <property type="entry name" value="alpha/beta-Hydrolases"/>
    <property type="match status" value="1"/>
</dbReference>
<dbReference type="Gene3D" id="3.40.50.1820">
    <property type="entry name" value="alpha/beta hydrolase"/>
    <property type="match status" value="1"/>
</dbReference>
<evidence type="ECO:0000313" key="5">
    <source>
        <dbReference type="Proteomes" id="UP000184287"/>
    </source>
</evidence>
<dbReference type="InterPro" id="IPR029058">
    <property type="entry name" value="AB_hydrolase_fold"/>
</dbReference>
<evidence type="ECO:0000256" key="2">
    <source>
        <dbReference type="SAM" id="SignalP"/>
    </source>
</evidence>
<feature type="chain" id="PRO_5013223151" evidence="2">
    <location>
        <begin position="22"/>
        <end position="263"/>
    </location>
</feature>
<proteinExistence type="predicted"/>
<sequence>MNRLTILISMLLLTGSMGTQAQDLKKYDKGSFIKGKDSIYYRILFPENFDATKKYPILFFLHGRGESGNDNQKQLTHGAKQFLKDDFRKQFPAIVVFPQCAESSYWANVEISTDPQGKRSFNFQKRGKPTKAMHALLGMIDNFMDKPFVDEKRVYVGGLSMGAMGTYELLRRKKKLFAAAFAICGGDHVANVQKYKEVPLWIFHGEKDDVVPVVFSTIISDQLKVLGKTPKLTLYPNANHNSWDAAFADPKLLPWLFSNQKQR</sequence>
<dbReference type="AlphaFoldDB" id="A0A1M5NAJ7"/>
<keyword evidence="1 2" id="KW-0732">Signal</keyword>
<evidence type="ECO:0000313" key="4">
    <source>
        <dbReference type="EMBL" id="SHG86482.1"/>
    </source>
</evidence>
<dbReference type="InterPro" id="IPR050955">
    <property type="entry name" value="Plant_Biomass_Hydrol_Est"/>
</dbReference>
<dbReference type="STRING" id="288992.SAMN04488522_10851"/>
<reference evidence="5" key="1">
    <citation type="submission" date="2016-11" db="EMBL/GenBank/DDBJ databases">
        <authorList>
            <person name="Varghese N."/>
            <person name="Submissions S."/>
        </authorList>
    </citation>
    <scope>NUCLEOTIDE SEQUENCE [LARGE SCALE GENOMIC DNA]</scope>
    <source>
        <strain evidence="5">DSM 16990</strain>
    </source>
</reference>
<dbReference type="EMBL" id="FQUQ01000008">
    <property type="protein sequence ID" value="SHG86482.1"/>
    <property type="molecule type" value="Genomic_DNA"/>
</dbReference>
<dbReference type="Pfam" id="PF02230">
    <property type="entry name" value="Abhydrolase_2"/>
    <property type="match status" value="1"/>
</dbReference>
<feature type="signal peptide" evidence="2">
    <location>
        <begin position="1"/>
        <end position="21"/>
    </location>
</feature>